<dbReference type="OrthoDB" id="292828at2"/>
<organism evidence="2 3">
    <name type="scientific">Uabimicrobium amorphum</name>
    <dbReference type="NCBI Taxonomy" id="2596890"/>
    <lineage>
        <taxon>Bacteria</taxon>
        <taxon>Pseudomonadati</taxon>
        <taxon>Planctomycetota</taxon>
        <taxon>Candidatus Uabimicrobiia</taxon>
        <taxon>Candidatus Uabimicrobiales</taxon>
        <taxon>Candidatus Uabimicrobiaceae</taxon>
        <taxon>Candidatus Uabimicrobium</taxon>
    </lineage>
</organism>
<gene>
    <name evidence="2" type="ORF">UABAM_00117</name>
</gene>
<keyword evidence="1" id="KW-1133">Transmembrane helix</keyword>
<feature type="transmembrane region" description="Helical" evidence="1">
    <location>
        <begin position="97"/>
        <end position="118"/>
    </location>
</feature>
<evidence type="ECO:0000313" key="3">
    <source>
        <dbReference type="Proteomes" id="UP000326354"/>
    </source>
</evidence>
<keyword evidence="3" id="KW-1185">Reference proteome</keyword>
<keyword evidence="1" id="KW-0812">Transmembrane</keyword>
<dbReference type="Proteomes" id="UP000326354">
    <property type="component" value="Chromosome"/>
</dbReference>
<reference evidence="2 3" key="1">
    <citation type="submission" date="2019-08" db="EMBL/GenBank/DDBJ databases">
        <title>Complete genome sequence of Candidatus Uab amorphum.</title>
        <authorList>
            <person name="Shiratori T."/>
            <person name="Suzuki S."/>
            <person name="Kakizawa Y."/>
            <person name="Ishida K."/>
        </authorList>
    </citation>
    <scope>NUCLEOTIDE SEQUENCE [LARGE SCALE GENOMIC DNA]</scope>
    <source>
        <strain evidence="2 3">SRT547</strain>
    </source>
</reference>
<keyword evidence="1" id="KW-0472">Membrane</keyword>
<dbReference type="AlphaFoldDB" id="A0A5S9IHA1"/>
<sequence length="128" mass="14591">MKIKFKCECGKRIKTSVKKIGRQLHCPLCQRKVTIPKIDSEAVLNLECDECKIPFSNNLDKCPSCHKIVEEENETTQEEFNHNRSSVIISPKNPANLYYIVWGVCIIISLISIVYIIVNLKTLKSIIG</sequence>
<proteinExistence type="predicted"/>
<evidence type="ECO:0000313" key="2">
    <source>
        <dbReference type="EMBL" id="BBM81778.1"/>
    </source>
</evidence>
<name>A0A5S9IHA1_UABAM</name>
<dbReference type="RefSeq" id="WP_151966044.1">
    <property type="nucleotide sequence ID" value="NZ_AP019860.1"/>
</dbReference>
<accession>A0A5S9IHA1</accession>
<evidence type="ECO:0000256" key="1">
    <source>
        <dbReference type="SAM" id="Phobius"/>
    </source>
</evidence>
<dbReference type="EMBL" id="AP019860">
    <property type="protein sequence ID" value="BBM81778.1"/>
    <property type="molecule type" value="Genomic_DNA"/>
</dbReference>
<dbReference type="KEGG" id="uam:UABAM_00117"/>
<protein>
    <submittedName>
        <fullName evidence="2">Uncharacterized protein</fullName>
    </submittedName>
</protein>